<evidence type="ECO:0000313" key="3">
    <source>
        <dbReference type="Proteomes" id="UP000188929"/>
    </source>
</evidence>
<dbReference type="Proteomes" id="UP000188929">
    <property type="component" value="Unassembled WGS sequence"/>
</dbReference>
<organism evidence="2 3">
    <name type="scientific">Pseudofrankia asymbiotica</name>
    <dbReference type="NCBI Taxonomy" id="1834516"/>
    <lineage>
        <taxon>Bacteria</taxon>
        <taxon>Bacillati</taxon>
        <taxon>Actinomycetota</taxon>
        <taxon>Actinomycetes</taxon>
        <taxon>Frankiales</taxon>
        <taxon>Frankiaceae</taxon>
        <taxon>Pseudofrankia</taxon>
    </lineage>
</organism>
<reference evidence="3" key="1">
    <citation type="submission" date="2016-10" db="EMBL/GenBank/DDBJ databases">
        <title>Frankia sp. NRRL B-16386 Genome sequencing.</title>
        <authorList>
            <person name="Ghodhbane-Gtari F."/>
            <person name="Swanson E."/>
            <person name="Gueddou A."/>
            <person name="Hezbri K."/>
            <person name="Ktari K."/>
            <person name="Nouioui I."/>
            <person name="Morris K."/>
            <person name="Simpson S."/>
            <person name="Abebe-Akele F."/>
            <person name="Thomas K."/>
            <person name="Gtari M."/>
            <person name="Tisa L.S."/>
        </authorList>
    </citation>
    <scope>NUCLEOTIDE SEQUENCE [LARGE SCALE GENOMIC DNA]</scope>
    <source>
        <strain evidence="3">NRRL B-16386</strain>
    </source>
</reference>
<sequence>MRIHLVERQDRGEARVGAREHLAPLVPRSGEDRRREAGSQQRPPGPVTLGRKLGEIETETRDELGVELRLDSSDGHVPAIRAQVRAVVGGSPVEDVRLPGVDPPTSAAGGPDELREHARAVEDGGVDDLAEPGGLTLPQCGEDADEQEKRSATVVTDQVQRRHRAVAARADRVQDASQAEVVDVVSGGLRQGAVLPPTGDPPIDQARVQAQAVVRAQAEPFGHSRAEPLDEHVRLGHQAQHASAAVRRLQVGVQDAPPSKSGVTGCDPARPGRARALDADHVGAEVGQDHRGVRSGPDTRQLHHAQAAERSGHDSPRLTEGGRAAPGLASDGSAVARTRD</sequence>
<evidence type="ECO:0000256" key="1">
    <source>
        <dbReference type="SAM" id="MobiDB-lite"/>
    </source>
</evidence>
<feature type="compositionally biased region" description="Basic and acidic residues" evidence="1">
    <location>
        <begin position="1"/>
        <end position="22"/>
    </location>
</feature>
<feature type="region of interest" description="Disordered" evidence="1">
    <location>
        <begin position="1"/>
        <end position="56"/>
    </location>
</feature>
<protein>
    <submittedName>
        <fullName evidence="2">Uncharacterized protein</fullName>
    </submittedName>
</protein>
<evidence type="ECO:0000313" key="2">
    <source>
        <dbReference type="EMBL" id="ONH31737.1"/>
    </source>
</evidence>
<dbReference type="EMBL" id="MOMC01000015">
    <property type="protein sequence ID" value="ONH31737.1"/>
    <property type="molecule type" value="Genomic_DNA"/>
</dbReference>
<feature type="region of interest" description="Disordered" evidence="1">
    <location>
        <begin position="253"/>
        <end position="340"/>
    </location>
</feature>
<comment type="caution">
    <text evidence="2">The sequence shown here is derived from an EMBL/GenBank/DDBJ whole genome shotgun (WGS) entry which is preliminary data.</text>
</comment>
<gene>
    <name evidence="2" type="ORF">BL253_08765</name>
</gene>
<keyword evidence="3" id="KW-1185">Reference proteome</keyword>
<accession>A0A1V2IF45</accession>
<name>A0A1V2IF45_9ACTN</name>
<feature type="compositionally biased region" description="Basic and acidic residues" evidence="1">
    <location>
        <begin position="112"/>
        <end position="122"/>
    </location>
</feature>
<feature type="compositionally biased region" description="Basic and acidic residues" evidence="1">
    <location>
        <begin position="275"/>
        <end position="292"/>
    </location>
</feature>
<feature type="compositionally biased region" description="Basic and acidic residues" evidence="1">
    <location>
        <begin position="306"/>
        <end position="317"/>
    </location>
</feature>
<proteinExistence type="predicted"/>
<feature type="region of interest" description="Disordered" evidence="1">
    <location>
        <begin position="93"/>
        <end position="155"/>
    </location>
</feature>
<dbReference type="AlphaFoldDB" id="A0A1V2IF45"/>